<protein>
    <submittedName>
        <fullName evidence="2">NAD(P)H-binding protein</fullName>
    </submittedName>
</protein>
<evidence type="ECO:0000259" key="1">
    <source>
        <dbReference type="Pfam" id="PF13460"/>
    </source>
</evidence>
<dbReference type="PANTHER" id="PTHR15020">
    <property type="entry name" value="FLAVIN REDUCTASE-RELATED"/>
    <property type="match status" value="1"/>
</dbReference>
<dbReference type="InterPro" id="IPR016040">
    <property type="entry name" value="NAD(P)-bd_dom"/>
</dbReference>
<dbReference type="AlphaFoldDB" id="A0A5N0THU5"/>
<accession>A0A5N0THU5</accession>
<keyword evidence="3" id="KW-1185">Reference proteome</keyword>
<organism evidence="2 3">
    <name type="scientific">Microbacterium caowuchunii</name>
    <dbReference type="NCBI Taxonomy" id="2614638"/>
    <lineage>
        <taxon>Bacteria</taxon>
        <taxon>Bacillati</taxon>
        <taxon>Actinomycetota</taxon>
        <taxon>Actinomycetes</taxon>
        <taxon>Micrococcales</taxon>
        <taxon>Microbacteriaceae</taxon>
        <taxon>Microbacterium</taxon>
    </lineage>
</organism>
<dbReference type="EMBL" id="VYUY01000014">
    <property type="protein sequence ID" value="KAA9132879.1"/>
    <property type="molecule type" value="Genomic_DNA"/>
</dbReference>
<dbReference type="InterPro" id="IPR036291">
    <property type="entry name" value="NAD(P)-bd_dom_sf"/>
</dbReference>
<gene>
    <name evidence="2" type="ORF">F6B40_10280</name>
</gene>
<dbReference type="Proteomes" id="UP000326838">
    <property type="component" value="Unassembled WGS sequence"/>
</dbReference>
<name>A0A5N0THU5_9MICO</name>
<dbReference type="RefSeq" id="WP_150893689.1">
    <property type="nucleotide sequence ID" value="NZ_VYUY01000014.1"/>
</dbReference>
<dbReference type="PANTHER" id="PTHR15020:SF50">
    <property type="entry name" value="UPF0659 PROTEIN YMR090W"/>
    <property type="match status" value="1"/>
</dbReference>
<sequence>MKVFIIGISGVVGTLLARNLLHRGDEVSGLVRREQQRRDLAALGVDVHLGDLTALTAESLASLLAGTDAVVYSAGSNGGARAVTVAVDSDGAVNALEATQLAGVPCFALVSVMPEAARGQDLTDDEEFYFAVKKLVDVTVSVSDLDWLILRPSLLVDRAGTGVVSLGPAQPHDEISREDVAATLAELLHEPRIRRRILELTQGATPIVQAVRAMARDR</sequence>
<reference evidence="3" key="1">
    <citation type="submission" date="2019-09" db="EMBL/GenBank/DDBJ databases">
        <title>Mumia zhuanghuii sp. nov. isolated from the intestinal contents of plateau pika (Ochotona curzoniae) in the Qinghai-Tibet plateau of China.</title>
        <authorList>
            <person name="Tian Z."/>
        </authorList>
    </citation>
    <scope>NUCLEOTIDE SEQUENCE [LARGE SCALE GENOMIC DNA]</scope>
    <source>
        <strain evidence="3">L-033</strain>
    </source>
</reference>
<dbReference type="Pfam" id="PF13460">
    <property type="entry name" value="NAD_binding_10"/>
    <property type="match status" value="1"/>
</dbReference>
<dbReference type="SUPFAM" id="SSF51735">
    <property type="entry name" value="NAD(P)-binding Rossmann-fold domains"/>
    <property type="match status" value="1"/>
</dbReference>
<proteinExistence type="predicted"/>
<comment type="caution">
    <text evidence="2">The sequence shown here is derived from an EMBL/GenBank/DDBJ whole genome shotgun (WGS) entry which is preliminary data.</text>
</comment>
<dbReference type="Gene3D" id="3.40.50.720">
    <property type="entry name" value="NAD(P)-binding Rossmann-like Domain"/>
    <property type="match status" value="1"/>
</dbReference>
<feature type="domain" description="NAD(P)-binding" evidence="1">
    <location>
        <begin position="7"/>
        <end position="191"/>
    </location>
</feature>
<evidence type="ECO:0000313" key="2">
    <source>
        <dbReference type="EMBL" id="KAA9132879.1"/>
    </source>
</evidence>
<evidence type="ECO:0000313" key="3">
    <source>
        <dbReference type="Proteomes" id="UP000326838"/>
    </source>
</evidence>